<feature type="transmembrane region" description="Helical" evidence="1">
    <location>
        <begin position="12"/>
        <end position="34"/>
    </location>
</feature>
<keyword evidence="1" id="KW-0472">Membrane</keyword>
<dbReference type="AlphaFoldDB" id="A0A0A8XZ95"/>
<proteinExistence type="predicted"/>
<evidence type="ECO:0000256" key="1">
    <source>
        <dbReference type="SAM" id="Phobius"/>
    </source>
</evidence>
<protein>
    <submittedName>
        <fullName evidence="2">Uncharacterized protein</fullName>
    </submittedName>
</protein>
<accession>A0A0A8XZ95</accession>
<sequence length="38" mass="4627">MPPPYFVRKVRLIWWWTFSFFTSCVGFLALSLLFDWAP</sequence>
<organism evidence="2">
    <name type="scientific">Arundo donax</name>
    <name type="common">Giant reed</name>
    <name type="synonym">Donax arundinaceus</name>
    <dbReference type="NCBI Taxonomy" id="35708"/>
    <lineage>
        <taxon>Eukaryota</taxon>
        <taxon>Viridiplantae</taxon>
        <taxon>Streptophyta</taxon>
        <taxon>Embryophyta</taxon>
        <taxon>Tracheophyta</taxon>
        <taxon>Spermatophyta</taxon>
        <taxon>Magnoliopsida</taxon>
        <taxon>Liliopsida</taxon>
        <taxon>Poales</taxon>
        <taxon>Poaceae</taxon>
        <taxon>PACMAD clade</taxon>
        <taxon>Arundinoideae</taxon>
        <taxon>Arundineae</taxon>
        <taxon>Arundo</taxon>
    </lineage>
</organism>
<evidence type="ECO:0000313" key="2">
    <source>
        <dbReference type="EMBL" id="JAD19324.1"/>
    </source>
</evidence>
<reference evidence="2" key="2">
    <citation type="journal article" date="2015" name="Data Brief">
        <title>Shoot transcriptome of the giant reed, Arundo donax.</title>
        <authorList>
            <person name="Barrero R.A."/>
            <person name="Guerrero F.D."/>
            <person name="Moolhuijzen P."/>
            <person name="Goolsby J.A."/>
            <person name="Tidwell J."/>
            <person name="Bellgard S.E."/>
            <person name="Bellgard M.I."/>
        </authorList>
    </citation>
    <scope>NUCLEOTIDE SEQUENCE</scope>
    <source>
        <tissue evidence="2">Shoot tissue taken approximately 20 cm above the soil surface</tissue>
    </source>
</reference>
<dbReference type="EMBL" id="GBRH01278571">
    <property type="protein sequence ID" value="JAD19324.1"/>
    <property type="molecule type" value="Transcribed_RNA"/>
</dbReference>
<keyword evidence="1" id="KW-0812">Transmembrane</keyword>
<reference evidence="2" key="1">
    <citation type="submission" date="2014-09" db="EMBL/GenBank/DDBJ databases">
        <authorList>
            <person name="Magalhaes I.L.F."/>
            <person name="Oliveira U."/>
            <person name="Santos F.R."/>
            <person name="Vidigal T.H.D.A."/>
            <person name="Brescovit A.D."/>
            <person name="Santos A.J."/>
        </authorList>
    </citation>
    <scope>NUCLEOTIDE SEQUENCE</scope>
    <source>
        <tissue evidence="2">Shoot tissue taken approximately 20 cm above the soil surface</tissue>
    </source>
</reference>
<name>A0A0A8XZ95_ARUDO</name>
<keyword evidence="1" id="KW-1133">Transmembrane helix</keyword>